<dbReference type="PANTHER" id="PTHR28122:SF1">
    <property type="entry name" value="E3 UBIQUITIN-PROTEIN LIGASE SUBSTRATE RECEPTOR MMS22"/>
    <property type="match status" value="1"/>
</dbReference>
<feature type="compositionally biased region" description="Acidic residues" evidence="1">
    <location>
        <begin position="263"/>
        <end position="274"/>
    </location>
</feature>
<dbReference type="OrthoDB" id="2386201at2759"/>
<feature type="compositionally biased region" description="Basic and acidic residues" evidence="1">
    <location>
        <begin position="315"/>
        <end position="325"/>
    </location>
</feature>
<dbReference type="Proteomes" id="UP000297280">
    <property type="component" value="Unassembled WGS sequence"/>
</dbReference>
<sequence length="2170" mass="245014">MANWKEKGVVPDSEDEEEFDSQNTINHEIRDNSTDDEFHDIDDVLEKIDNVRREDEEACPNTRGLVEEIGMSQASSVDMIQSFDITNDKSVDSPVEVFMRDSSGSVKQNQEQPIETGATAFLRGPTPEAEADEVSRSWIKTLSPASSILSSPPTSPIRSSPVAHPLSSPVQQPILSRSTERICEESPAQAQPGFDNPDYLPRRQFRERKPVQIHPFLLEQQRYERRMKASHIKPIRIPQSQDGPSRRKRAIHNQESWDKDFQDPEEAEAGDMEESQPITLTGGSSSQSLLADSVRETIKEPNNLTLVEEEEDSDHEFPDLPDLFRQKSNLVMPKQKRSSKKYSNKIRPKLPDQAQSVNKQSRLDIYDFPSSSSTGSSPIRSRTVRRPTSRVISVTSSPASAPVWLDQSSPQSRRITEVPTPITSAIKASSHTSPSKIMLDEEDPFADPIEIPSSVSGLSSSSSSSEEEDEMVFLKKKMKHVLPASHLRLDQERKQTRELKLQARNYQKGNEKRAGVGVALPFVRGSNQAASTQPTNQLAFLESDESDEPDENNFEGFFMEDDERTGVPSLFQESTSGFAIEDDRVDGMLPTSSRKRVAKSSLKQPNAKRLMKSSSHIRNQQSESYQPRITSHLTAIAPAIRKASKLKRRRLKKTPPKLSIIDIADNAGYFEPHAPAFLKVAARSARSRKELGRQSPTRKFIRLATREDTADAQSVLQDWTSRKIRPRNVSFIPRPENFNAYPLTEISTNHQTKLPPPIMKLQTSLRKSQPSTEYTNTRKIRVPRATLLSMNEFVANRDLEPEMSPSKNASTVIIKTKQRARPNPYFAAPSARSAQLEAKQFPTKTLEPRKKTLDALFRLSRQQPLQRGNFQLSRFLADDDAIHTSIEANVPNGDDDVMSTRLTKKVVKQPRRRKRSPQRLDAGAAIYRQPSEPLISSFLVPAMSEVGTDQGKLFGLGKFGTRYPQHFDVFPLQVGIYFHETTFIGSGCLANTLNSTDLVLSDDDRPATSIGVGDNVFTWGTWNPIVSEQIGVCIDWLAEQLAGTFEVLDKPDLIATTNLILDYVHHGVNFSSSESMSEFLLRMLDILEDFSSRLNTSHASNVNHRQAIQITTRILVLSLRLLRLSRHGAHGSTIRLEELLQMLASSCIDLLISEGLESVRKLYDDLQYLSVREGGIRNDRYVPESWVIVIHVLKAAKIPRVSFWDVANIQLGIKHISSLQDANSMEIIWLSMFSLLPLFGFDEYGYVSSVSRQESVFDNWSLPQQLIKRVFALYASNVRQSPSFNDYCRAIVSRCHYLMSKWGWWKCSGMIGTLFDCFALQKLANLRNEEVYKSPQFLEDLTIESPLDVEPEDRCFHIFLKMVAIAIRHQRAVGDTKGIRNLVARILPNHDRQFPKEEAILHRDLASLRNHHDLLCTVYWAAPPGYGPSITLLQKLVSAAHSHNEAFLINLRAWERLARFTLSNIPTSFSAESYGPFVTWQDSFFNSLLEEYVELTQVRQQLNIQSDGTFQTDVDSNRGSTMSCIQAVARSSIESLKCTNSITLKHAINLDILAKMLSIGSSKDKIDQELTSSAIEILSCHLHQLNDVEPESKPEATPDGDEEFDSQGLECDPDWAKEMQFMDDYLHPLDRAITSTFRDLVQRILHDGPVPLEHTTNYFFIGRLIKCWAHFISAFIKFGIYSPKAFLTVGINAVFENREKSHRTLVAWPLYLSELLEHTKSLHFNVSGFDVGSEWMIAISKPQHELRWENALTCQLLKQRHFLLAGEIINDASSNSLMEEEPSAKSNQHFIKGAIIRIQKIFSDQALLASTFGNVTRETVKTKFSTLLNSIMVSMQQHLQKLQTTNVIAHQEYVNFVQEIVSQIRSHCSNICPPLEFFFRNSPAYWPPETDPTLYLAGLTSYTLQLSSEREKTRNGLIYYLWNGFRSSLSATDALYSYIGQISKGARHRDMLEFLLADIVPSTLEVAFENEAGWLACEVYMVAVSKAFESLVLSGQQVGQVMVHMKILLQYIFNSLGSHYGRFGNNIEAVHPSHRGIVTVIFRFWRACRPHLYNLNTGSESGLGDVFECFDGFVKSSILCFTNDQDVSFQFRHFDVGKVGNDVAIEEIAREIQSNWRVNTADGGVDVQINDGTIVNHCCNNGPRDLREVLRGILPASGIKKALASSDCYF</sequence>
<feature type="compositionally biased region" description="Low complexity" evidence="1">
    <location>
        <begin position="369"/>
        <end position="381"/>
    </location>
</feature>
<dbReference type="GO" id="GO:0000724">
    <property type="term" value="P:double-strand break repair via homologous recombination"/>
    <property type="evidence" value="ECO:0007669"/>
    <property type="project" value="TreeGrafter"/>
</dbReference>
<evidence type="ECO:0000256" key="1">
    <source>
        <dbReference type="SAM" id="MobiDB-lite"/>
    </source>
</evidence>
<evidence type="ECO:0000313" key="3">
    <source>
        <dbReference type="Proteomes" id="UP000297280"/>
    </source>
</evidence>
<dbReference type="PANTHER" id="PTHR28122">
    <property type="entry name" value="E3 UBIQUITIN-PROTEIN LIGASE SUBSTRATE RECEPTOR MMS22"/>
    <property type="match status" value="1"/>
</dbReference>
<name>A0A4Z1KTT9_9HELO</name>
<comment type="caution">
    <text evidence="2">The sequence shown here is derived from an EMBL/GenBank/DDBJ whole genome shotgun (WGS) entry which is preliminary data.</text>
</comment>
<dbReference type="GO" id="GO:0005634">
    <property type="term" value="C:nucleus"/>
    <property type="evidence" value="ECO:0007669"/>
    <property type="project" value="InterPro"/>
</dbReference>
<reference evidence="2 3" key="1">
    <citation type="submission" date="2017-12" db="EMBL/GenBank/DDBJ databases">
        <title>Comparative genomics of Botrytis spp.</title>
        <authorList>
            <person name="Valero-Jimenez C.A."/>
            <person name="Tapia P."/>
            <person name="Veloso J."/>
            <person name="Silva-Moreno E."/>
            <person name="Staats M."/>
            <person name="Valdes J.H."/>
            <person name="Van Kan J.A.L."/>
        </authorList>
    </citation>
    <scope>NUCLEOTIDE SEQUENCE [LARGE SCALE GENOMIC DNA]</scope>
    <source>
        <strain evidence="2 3">MUCL3349</strain>
    </source>
</reference>
<dbReference type="STRING" id="87229.A0A4Z1KTT9"/>
<protein>
    <submittedName>
        <fullName evidence="2">Uncharacterized protein</fullName>
    </submittedName>
</protein>
<dbReference type="Pfam" id="PF09462">
    <property type="entry name" value="Mus7"/>
    <property type="match status" value="1"/>
</dbReference>
<feature type="region of interest" description="Disordered" evidence="1">
    <location>
        <begin position="1"/>
        <end position="35"/>
    </location>
</feature>
<evidence type="ECO:0000313" key="2">
    <source>
        <dbReference type="EMBL" id="TGO87924.1"/>
    </source>
</evidence>
<organism evidence="2 3">
    <name type="scientific">Botrytis porri</name>
    <dbReference type="NCBI Taxonomy" id="87229"/>
    <lineage>
        <taxon>Eukaryota</taxon>
        <taxon>Fungi</taxon>
        <taxon>Dikarya</taxon>
        <taxon>Ascomycota</taxon>
        <taxon>Pezizomycotina</taxon>
        <taxon>Leotiomycetes</taxon>
        <taxon>Helotiales</taxon>
        <taxon>Sclerotiniaceae</taxon>
        <taxon>Botrytis</taxon>
    </lineage>
</organism>
<feature type="compositionally biased region" description="Low complexity" evidence="1">
    <location>
        <begin position="279"/>
        <end position="290"/>
    </location>
</feature>
<gene>
    <name evidence="2" type="ORF">BPOR_0195g00100</name>
</gene>
<feature type="compositionally biased region" description="Polar residues" evidence="1">
    <location>
        <begin position="168"/>
        <end position="177"/>
    </location>
</feature>
<feature type="compositionally biased region" description="Low complexity" evidence="1">
    <location>
        <begin position="453"/>
        <end position="464"/>
    </location>
</feature>
<dbReference type="EMBL" id="PQXO01000195">
    <property type="protein sequence ID" value="TGO87924.1"/>
    <property type="molecule type" value="Genomic_DNA"/>
</dbReference>
<dbReference type="InterPro" id="IPR019021">
    <property type="entry name" value="Mms22"/>
</dbReference>
<accession>A0A4Z1KTT9</accession>
<keyword evidence="3" id="KW-1185">Reference proteome</keyword>
<dbReference type="GO" id="GO:0031297">
    <property type="term" value="P:replication fork processing"/>
    <property type="evidence" value="ECO:0007669"/>
    <property type="project" value="InterPro"/>
</dbReference>
<feature type="compositionally biased region" description="Basic residues" evidence="1">
    <location>
        <begin position="334"/>
        <end position="348"/>
    </location>
</feature>
<proteinExistence type="predicted"/>
<feature type="compositionally biased region" description="Low complexity" evidence="1">
    <location>
        <begin position="141"/>
        <end position="161"/>
    </location>
</feature>
<feature type="compositionally biased region" description="Low complexity" evidence="1">
    <location>
        <begin position="389"/>
        <end position="398"/>
    </location>
</feature>
<feature type="region of interest" description="Disordered" evidence="1">
    <location>
        <begin position="446"/>
        <end position="469"/>
    </location>
</feature>
<feature type="compositionally biased region" description="Polar residues" evidence="1">
    <location>
        <begin position="103"/>
        <end position="113"/>
    </location>
</feature>
<feature type="region of interest" description="Disordered" evidence="1">
    <location>
        <begin position="103"/>
        <end position="416"/>
    </location>
</feature>
<dbReference type="GO" id="GO:0035361">
    <property type="term" value="C:Cul8-RING ubiquitin ligase complex"/>
    <property type="evidence" value="ECO:0007669"/>
    <property type="project" value="TreeGrafter"/>
</dbReference>